<dbReference type="InterPro" id="IPR020615">
    <property type="entry name" value="Thiolase_acyl_enz_int_AS"/>
</dbReference>
<dbReference type="NCBIfam" id="NF006102">
    <property type="entry name" value="PRK08256.1"/>
    <property type="match status" value="1"/>
</dbReference>
<dbReference type="OrthoDB" id="542135at2759"/>
<dbReference type="STRING" id="945553.A0A0D2KRE2"/>
<dbReference type="InterPro" id="IPR055140">
    <property type="entry name" value="Thiolase_C_2"/>
</dbReference>
<evidence type="ECO:0000256" key="1">
    <source>
        <dbReference type="ARBA" id="ARBA00022679"/>
    </source>
</evidence>
<dbReference type="GO" id="GO:0016747">
    <property type="term" value="F:acyltransferase activity, transferring groups other than amino-acyl groups"/>
    <property type="evidence" value="ECO:0007669"/>
    <property type="project" value="InterPro"/>
</dbReference>
<dbReference type="PANTHER" id="PTHR42870">
    <property type="entry name" value="ACETYL-COA C-ACETYLTRANSFERASE"/>
    <property type="match status" value="1"/>
</dbReference>
<dbReference type="PANTHER" id="PTHR42870:SF1">
    <property type="entry name" value="NON-SPECIFIC LIPID-TRANSFER PROTEIN-LIKE 2"/>
    <property type="match status" value="1"/>
</dbReference>
<name>A0A0D2KRE2_HYPSF</name>
<evidence type="ECO:0000313" key="4">
    <source>
        <dbReference type="EMBL" id="KJA17182.1"/>
    </source>
</evidence>
<dbReference type="SUPFAM" id="SSF53901">
    <property type="entry name" value="Thiolase-like"/>
    <property type="match status" value="2"/>
</dbReference>
<feature type="domain" description="Thiolase C-terminal" evidence="3">
    <location>
        <begin position="265"/>
        <end position="379"/>
    </location>
</feature>
<protein>
    <recommendedName>
        <fullName evidence="6">Thiolase N-terminal domain-containing protein</fullName>
    </recommendedName>
</protein>
<evidence type="ECO:0000313" key="5">
    <source>
        <dbReference type="Proteomes" id="UP000054270"/>
    </source>
</evidence>
<gene>
    <name evidence="4" type="ORF">HYPSUDRAFT_146846</name>
</gene>
<evidence type="ECO:0000259" key="2">
    <source>
        <dbReference type="Pfam" id="PF00108"/>
    </source>
</evidence>
<keyword evidence="1" id="KW-0808">Transferase</keyword>
<dbReference type="InterPro" id="IPR016039">
    <property type="entry name" value="Thiolase-like"/>
</dbReference>
<dbReference type="AlphaFoldDB" id="A0A0D2KRE2"/>
<organism evidence="4 5">
    <name type="scientific">Hypholoma sublateritium (strain FD-334 SS-4)</name>
    <dbReference type="NCBI Taxonomy" id="945553"/>
    <lineage>
        <taxon>Eukaryota</taxon>
        <taxon>Fungi</taxon>
        <taxon>Dikarya</taxon>
        <taxon>Basidiomycota</taxon>
        <taxon>Agaricomycotina</taxon>
        <taxon>Agaricomycetes</taxon>
        <taxon>Agaricomycetidae</taxon>
        <taxon>Agaricales</taxon>
        <taxon>Agaricineae</taxon>
        <taxon>Strophariaceae</taxon>
        <taxon>Hypholoma</taxon>
    </lineage>
</organism>
<evidence type="ECO:0008006" key="6">
    <source>
        <dbReference type="Google" id="ProtNLM"/>
    </source>
</evidence>
<dbReference type="Pfam" id="PF22691">
    <property type="entry name" value="Thiolase_C_1"/>
    <property type="match status" value="1"/>
</dbReference>
<dbReference type="InterPro" id="IPR020616">
    <property type="entry name" value="Thiolase_N"/>
</dbReference>
<keyword evidence="5" id="KW-1185">Reference proteome</keyword>
<dbReference type="EMBL" id="KN817608">
    <property type="protein sequence ID" value="KJA17182.1"/>
    <property type="molecule type" value="Genomic_DNA"/>
</dbReference>
<proteinExistence type="predicted"/>
<dbReference type="Proteomes" id="UP000054270">
    <property type="component" value="Unassembled WGS sequence"/>
</dbReference>
<dbReference type="OMA" id="PSLYAMM"/>
<dbReference type="Gene3D" id="3.40.47.10">
    <property type="match status" value="1"/>
</dbReference>
<feature type="domain" description="Thiolase N-terminal" evidence="2">
    <location>
        <begin position="15"/>
        <end position="194"/>
    </location>
</feature>
<accession>A0A0D2KRE2</accession>
<reference evidence="5" key="1">
    <citation type="submission" date="2014-04" db="EMBL/GenBank/DDBJ databases">
        <title>Evolutionary Origins and Diversification of the Mycorrhizal Mutualists.</title>
        <authorList>
            <consortium name="DOE Joint Genome Institute"/>
            <consortium name="Mycorrhizal Genomics Consortium"/>
            <person name="Kohler A."/>
            <person name="Kuo A."/>
            <person name="Nagy L.G."/>
            <person name="Floudas D."/>
            <person name="Copeland A."/>
            <person name="Barry K.W."/>
            <person name="Cichocki N."/>
            <person name="Veneault-Fourrey C."/>
            <person name="LaButti K."/>
            <person name="Lindquist E.A."/>
            <person name="Lipzen A."/>
            <person name="Lundell T."/>
            <person name="Morin E."/>
            <person name="Murat C."/>
            <person name="Riley R."/>
            <person name="Ohm R."/>
            <person name="Sun H."/>
            <person name="Tunlid A."/>
            <person name="Henrissat B."/>
            <person name="Grigoriev I.V."/>
            <person name="Hibbett D.S."/>
            <person name="Martin F."/>
        </authorList>
    </citation>
    <scope>NUCLEOTIDE SEQUENCE [LARGE SCALE GENOMIC DNA]</scope>
    <source>
        <strain evidence="5">FD-334 SS-4</strain>
    </source>
</reference>
<dbReference type="Pfam" id="PF00108">
    <property type="entry name" value="Thiolase_N"/>
    <property type="match status" value="1"/>
</dbReference>
<sequence length="458" mass="49132">MTGRRTFLIGGGCTAFIKPRATRSTEDMGLEAATKALLDAGITYDAIETATVGYCYGDSTSGQRALYNLGLTGIPIVNVNNNCSTGSSALYQVNNAVKYGQVECGLALGFERMKPGSLGTNFPDRPSPTALINKRSEELEAQLGENHGPGAPRMFDNGAQEYFEKYGGNVEHLAKIASKNHKHSMNNPYSQFRDGWSVEKVLAAPKITRNLTKFMCSPTSDGAAACVIASEAFVHAHGLENQAIEIVANVLTTDGVTTFEGRSAMDVVGYAMTKACADQAFKDAGFAEGQGRDQVGVVELHDCFAANELITYPALGLCAPDEAHKLVEHGDNTYGGKYVVNPSGGLEAKGHPLGATGLGMHFYIMMQLREWAGPMQAPGLFDAPDKRGKYGLVHNVGLGGAVVVSLLRRPEFYKPGGIDGRTRLGYNHAHEHRTVSLQDVNKVKSKNSSPYVLQYAKL</sequence>
<dbReference type="CDD" id="cd00829">
    <property type="entry name" value="SCP-x_thiolase"/>
    <property type="match status" value="1"/>
</dbReference>
<evidence type="ECO:0000259" key="3">
    <source>
        <dbReference type="Pfam" id="PF22691"/>
    </source>
</evidence>
<dbReference type="PROSITE" id="PS00098">
    <property type="entry name" value="THIOLASE_1"/>
    <property type="match status" value="1"/>
</dbReference>